<organism evidence="3 4">
    <name type="scientific">Aldrovandia affinis</name>
    <dbReference type="NCBI Taxonomy" id="143900"/>
    <lineage>
        <taxon>Eukaryota</taxon>
        <taxon>Metazoa</taxon>
        <taxon>Chordata</taxon>
        <taxon>Craniata</taxon>
        <taxon>Vertebrata</taxon>
        <taxon>Euteleostomi</taxon>
        <taxon>Actinopterygii</taxon>
        <taxon>Neopterygii</taxon>
        <taxon>Teleostei</taxon>
        <taxon>Notacanthiformes</taxon>
        <taxon>Halosauridae</taxon>
        <taxon>Aldrovandia</taxon>
    </lineage>
</organism>
<comment type="caution">
    <text evidence="3">The sequence shown here is derived from an EMBL/GenBank/DDBJ whole genome shotgun (WGS) entry which is preliminary data.</text>
</comment>
<dbReference type="Pfam" id="PF00078">
    <property type="entry name" value="RVT_1"/>
    <property type="match status" value="1"/>
</dbReference>
<sequence length="443" mass="47748">MNDMCTAIVLGSLGNWGRKRAGSVGPSKASEEEREGGPTGPVAGPEVAVGQGIGREGNEDPGSDSGASLVTVGSQPMGASSEEMVVEGHPEAVERRTAEGKRAPRRKEGEETRGFCGGEPLETVCREVATGLPAYRPTRAPMWGPRPGSASNGPGGTHLCCHAECAEPEVGLEAQSVLTFLEGSVQTSSACRSAACLPLLLWGVGEEVAARPIALEWKQARWELLQVLREHLPLCFSPTTPCCSALWPWGRECRWGGRLEAELQPSGKPGGEEAFRAQYAHWQTQLQGLYGSRAEWWEEVKGRLDTPGSVLCRAREEDHRQPSAEPLAQVLRRDAWISGLGIPGSGGMEARCILYMDDVTVCCTDATAVGRVLDRTEWFGRASGARLNRDKTTLMVYGRWTETDLQDLPLTVTADNVRILGVNFDSEGLGGETGRILKRRSKA</sequence>
<feature type="compositionally biased region" description="Polar residues" evidence="1">
    <location>
        <begin position="65"/>
        <end position="78"/>
    </location>
</feature>
<name>A0AAD7VYE1_9TELE</name>
<feature type="compositionally biased region" description="Basic and acidic residues" evidence="1">
    <location>
        <begin position="86"/>
        <end position="113"/>
    </location>
</feature>
<accession>A0AAD7VYE1</accession>
<dbReference type="Proteomes" id="UP001221898">
    <property type="component" value="Unassembled WGS sequence"/>
</dbReference>
<reference evidence="3" key="1">
    <citation type="journal article" date="2023" name="Science">
        <title>Genome structures resolve the early diversification of teleost fishes.</title>
        <authorList>
            <person name="Parey E."/>
            <person name="Louis A."/>
            <person name="Montfort J."/>
            <person name="Bouchez O."/>
            <person name="Roques C."/>
            <person name="Iampietro C."/>
            <person name="Lluch J."/>
            <person name="Castinel A."/>
            <person name="Donnadieu C."/>
            <person name="Desvignes T."/>
            <person name="Floi Bucao C."/>
            <person name="Jouanno E."/>
            <person name="Wen M."/>
            <person name="Mejri S."/>
            <person name="Dirks R."/>
            <person name="Jansen H."/>
            <person name="Henkel C."/>
            <person name="Chen W.J."/>
            <person name="Zahm M."/>
            <person name="Cabau C."/>
            <person name="Klopp C."/>
            <person name="Thompson A.W."/>
            <person name="Robinson-Rechavi M."/>
            <person name="Braasch I."/>
            <person name="Lecointre G."/>
            <person name="Bobe J."/>
            <person name="Postlethwait J.H."/>
            <person name="Berthelot C."/>
            <person name="Roest Crollius H."/>
            <person name="Guiguen Y."/>
        </authorList>
    </citation>
    <scope>NUCLEOTIDE SEQUENCE</scope>
    <source>
        <strain evidence="3">NC1722</strain>
    </source>
</reference>
<feature type="region of interest" description="Disordered" evidence="1">
    <location>
        <begin position="15"/>
        <end position="115"/>
    </location>
</feature>
<dbReference type="InterPro" id="IPR000477">
    <property type="entry name" value="RT_dom"/>
</dbReference>
<feature type="domain" description="Reverse transcriptase" evidence="2">
    <location>
        <begin position="349"/>
        <end position="424"/>
    </location>
</feature>
<evidence type="ECO:0000259" key="2">
    <source>
        <dbReference type="Pfam" id="PF00078"/>
    </source>
</evidence>
<protein>
    <recommendedName>
        <fullName evidence="2">Reverse transcriptase domain-containing protein</fullName>
    </recommendedName>
</protein>
<proteinExistence type="predicted"/>
<gene>
    <name evidence="3" type="ORF">AAFF_G00375910</name>
</gene>
<evidence type="ECO:0000313" key="4">
    <source>
        <dbReference type="Proteomes" id="UP001221898"/>
    </source>
</evidence>
<evidence type="ECO:0000313" key="3">
    <source>
        <dbReference type="EMBL" id="KAJ8362401.1"/>
    </source>
</evidence>
<dbReference type="AlphaFoldDB" id="A0AAD7VYE1"/>
<evidence type="ECO:0000256" key="1">
    <source>
        <dbReference type="SAM" id="MobiDB-lite"/>
    </source>
</evidence>
<dbReference type="EMBL" id="JAINUG010000674">
    <property type="protein sequence ID" value="KAJ8362401.1"/>
    <property type="molecule type" value="Genomic_DNA"/>
</dbReference>
<keyword evidence="4" id="KW-1185">Reference proteome</keyword>